<dbReference type="GO" id="GO:0006281">
    <property type="term" value="P:DNA repair"/>
    <property type="evidence" value="ECO:0007669"/>
    <property type="project" value="TreeGrafter"/>
</dbReference>
<dbReference type="InterPro" id="IPR027417">
    <property type="entry name" value="P-loop_NTPase"/>
</dbReference>
<evidence type="ECO:0000256" key="5">
    <source>
        <dbReference type="ARBA" id="ARBA00022840"/>
    </source>
</evidence>
<evidence type="ECO:0000313" key="13">
    <source>
        <dbReference type="Proteomes" id="UP000525652"/>
    </source>
</evidence>
<keyword evidence="9" id="KW-0413">Isomerase</keyword>
<dbReference type="PANTHER" id="PTHR11472:SF34">
    <property type="entry name" value="REGULATOR OF TELOMERE ELONGATION HELICASE 1"/>
    <property type="match status" value="1"/>
</dbReference>
<dbReference type="AlphaFoldDB" id="A0A7X1E342"/>
<evidence type="ECO:0000256" key="4">
    <source>
        <dbReference type="ARBA" id="ARBA00022806"/>
    </source>
</evidence>
<keyword evidence="8" id="KW-0238">DNA-binding</keyword>
<protein>
    <submittedName>
        <fullName evidence="12">ATP-dependent DNA helicase</fullName>
    </submittedName>
</protein>
<dbReference type="InterPro" id="IPR010614">
    <property type="entry name" value="RAD3-like_helicase_DEAD"/>
</dbReference>
<dbReference type="SUPFAM" id="SSF52540">
    <property type="entry name" value="P-loop containing nucleoside triphosphate hydrolases"/>
    <property type="match status" value="1"/>
</dbReference>
<keyword evidence="4 12" id="KW-0347">Helicase</keyword>
<keyword evidence="13" id="KW-1185">Reference proteome</keyword>
<dbReference type="GO" id="GO:0046872">
    <property type="term" value="F:metal ion binding"/>
    <property type="evidence" value="ECO:0007669"/>
    <property type="project" value="UniProtKB-KW"/>
</dbReference>
<dbReference type="Proteomes" id="UP000525652">
    <property type="component" value="Unassembled WGS sequence"/>
</dbReference>
<keyword evidence="2" id="KW-0547">Nucleotide-binding</keyword>
<dbReference type="EMBL" id="JACHVA010000023">
    <property type="protein sequence ID" value="MBC2600558.1"/>
    <property type="molecule type" value="Genomic_DNA"/>
</dbReference>
<comment type="caution">
    <text evidence="12">The sequence shown here is derived from an EMBL/GenBank/DDBJ whole genome shotgun (WGS) entry which is preliminary data.</text>
</comment>
<feature type="domain" description="Helicase ATP-binding" evidence="11">
    <location>
        <begin position="30"/>
        <end position="325"/>
    </location>
</feature>
<gene>
    <name evidence="12" type="ORF">H5P30_02050</name>
</gene>
<dbReference type="SMART" id="SM00491">
    <property type="entry name" value="HELICc2"/>
    <property type="match status" value="1"/>
</dbReference>
<evidence type="ECO:0000256" key="2">
    <source>
        <dbReference type="ARBA" id="ARBA00022741"/>
    </source>
</evidence>
<dbReference type="Pfam" id="PF13307">
    <property type="entry name" value="Helicase_C_2"/>
    <property type="match status" value="1"/>
</dbReference>
<keyword evidence="6" id="KW-0408">Iron</keyword>
<dbReference type="PANTHER" id="PTHR11472">
    <property type="entry name" value="DNA REPAIR DEAD HELICASE RAD3/XP-D SUBFAMILY MEMBER"/>
    <property type="match status" value="1"/>
</dbReference>
<keyword evidence="1" id="KW-0479">Metal-binding</keyword>
<dbReference type="GO" id="GO:0003678">
    <property type="term" value="F:DNA helicase activity"/>
    <property type="evidence" value="ECO:0007669"/>
    <property type="project" value="InterPro"/>
</dbReference>
<reference evidence="12 13" key="1">
    <citation type="submission" date="2020-07" db="EMBL/GenBank/DDBJ databases">
        <authorList>
            <person name="Feng X."/>
        </authorList>
    </citation>
    <scope>NUCLEOTIDE SEQUENCE [LARGE SCALE GENOMIC DNA]</scope>
    <source>
        <strain evidence="12 13">JCM14086</strain>
    </source>
</reference>
<dbReference type="GO" id="GO:0051536">
    <property type="term" value="F:iron-sulfur cluster binding"/>
    <property type="evidence" value="ECO:0007669"/>
    <property type="project" value="UniProtKB-KW"/>
</dbReference>
<dbReference type="InterPro" id="IPR045028">
    <property type="entry name" value="DinG/Rad3-like"/>
</dbReference>
<evidence type="ECO:0000256" key="10">
    <source>
        <dbReference type="ARBA" id="ARBA00038058"/>
    </source>
</evidence>
<sequence length="691" mass="77140">MIRILDDSESPARNGFGMVALTEKIFGEGGWLQVKLGLEHRPQQEEMAIRVAQSFAMDAPIIFEAGTGVGKSLAYLVPGIIYAVDSKRPFLVSTHTISLQEQIREKDIEQCRVLFKSVPELHRYAGFESAFLVGRGNYVCMKRLVRAAEERADLFNQGNQQALDSLSEWATHTKTGLRQETDFPIPPDIWDAVNADASTCNRKNCPAENCFFHSARQKVQKAHLIILNHSLLFSLIAAGMSPGGDTPGILYPNDFVVVDEAHTLPIIATNHLGAAVSSYAVERALRILYNPKTKKGFLKKIGNPGDRRLVAEALAACSEFFEQTSHTLLGKKDQVRLAEGEWTEPVFQEPLLELTKRLKALAYKEQDETRADEIRDQQLRIDSYRTVLGRFLALDFDGHVPWVERTGKTRQIISLRSAPIDLAPVLRQILFRRNTSVALTSATLATSGGMDPFLARIGADGQPHGAVTSPFDYERHCEILITTDCPASGGQTSPSTIQYWSDCIVRAATAIEGGSLILFTSYRDLAAVVRICRESLATHGRPLFEQVPGGTRSQLLDQFREAGNGVLFGTETFWTGIDVPGPALSQVIMTKLPFENPSHPVFQAREEYVRDRGGHPFLEISLPEAVLRFRQGLGRLIRKVDDRGRLVILDSRVLRKEYGRAFVEALPKTTFTRFNRADWERCFPRKHRGRG</sequence>
<evidence type="ECO:0000313" key="12">
    <source>
        <dbReference type="EMBL" id="MBC2600558.1"/>
    </source>
</evidence>
<accession>A0A7X1E342</accession>
<keyword evidence="7" id="KW-0411">Iron-sulfur</keyword>
<dbReference type="PROSITE" id="PS51193">
    <property type="entry name" value="HELICASE_ATP_BIND_2"/>
    <property type="match status" value="1"/>
</dbReference>
<dbReference type="GO" id="GO:0005524">
    <property type="term" value="F:ATP binding"/>
    <property type="evidence" value="ECO:0007669"/>
    <property type="project" value="UniProtKB-KW"/>
</dbReference>
<evidence type="ECO:0000259" key="11">
    <source>
        <dbReference type="PROSITE" id="PS51193"/>
    </source>
</evidence>
<organism evidence="12 13">
    <name type="scientific">Puniceicoccus vermicola</name>
    <dbReference type="NCBI Taxonomy" id="388746"/>
    <lineage>
        <taxon>Bacteria</taxon>
        <taxon>Pseudomonadati</taxon>
        <taxon>Verrucomicrobiota</taxon>
        <taxon>Opitutia</taxon>
        <taxon>Puniceicoccales</taxon>
        <taxon>Puniceicoccaceae</taxon>
        <taxon>Puniceicoccus</taxon>
    </lineage>
</organism>
<keyword evidence="3" id="KW-0378">Hydrolase</keyword>
<evidence type="ECO:0000256" key="9">
    <source>
        <dbReference type="ARBA" id="ARBA00023235"/>
    </source>
</evidence>
<evidence type="ECO:0000256" key="7">
    <source>
        <dbReference type="ARBA" id="ARBA00023014"/>
    </source>
</evidence>
<dbReference type="InterPro" id="IPR006555">
    <property type="entry name" value="ATP-dep_Helicase_C"/>
</dbReference>
<dbReference type="GO" id="GO:0003677">
    <property type="term" value="F:DNA binding"/>
    <property type="evidence" value="ECO:0007669"/>
    <property type="project" value="UniProtKB-KW"/>
</dbReference>
<evidence type="ECO:0000256" key="8">
    <source>
        <dbReference type="ARBA" id="ARBA00023125"/>
    </source>
</evidence>
<dbReference type="InterPro" id="IPR014013">
    <property type="entry name" value="Helic_SF1/SF2_ATP-bd_DinG/Rad3"/>
</dbReference>
<comment type="similarity">
    <text evidence="10">Belongs to the helicase family. DinG subfamily.</text>
</comment>
<dbReference type="GO" id="GO:0016818">
    <property type="term" value="F:hydrolase activity, acting on acid anhydrides, in phosphorus-containing anhydrides"/>
    <property type="evidence" value="ECO:0007669"/>
    <property type="project" value="InterPro"/>
</dbReference>
<evidence type="ECO:0000256" key="3">
    <source>
        <dbReference type="ARBA" id="ARBA00022801"/>
    </source>
</evidence>
<name>A0A7X1E342_9BACT</name>
<dbReference type="Gene3D" id="3.40.50.300">
    <property type="entry name" value="P-loop containing nucleotide triphosphate hydrolases"/>
    <property type="match status" value="2"/>
</dbReference>
<proteinExistence type="inferred from homology"/>
<evidence type="ECO:0000256" key="1">
    <source>
        <dbReference type="ARBA" id="ARBA00022723"/>
    </source>
</evidence>
<evidence type="ECO:0000256" key="6">
    <source>
        <dbReference type="ARBA" id="ARBA00023004"/>
    </source>
</evidence>
<keyword evidence="5" id="KW-0067">ATP-binding</keyword>
<dbReference type="Pfam" id="PF06733">
    <property type="entry name" value="DEAD_2"/>
    <property type="match status" value="1"/>
</dbReference>